<dbReference type="RefSeq" id="WP_117910151.1">
    <property type="nucleotide sequence ID" value="NZ_QRWH01000001.1"/>
</dbReference>
<dbReference type="SUPFAM" id="SSF102198">
    <property type="entry name" value="Putative cyclase"/>
    <property type="match status" value="1"/>
</dbReference>
<dbReference type="EMBL" id="QRWH01000001">
    <property type="protein sequence ID" value="RGT12328.1"/>
    <property type="molecule type" value="Genomic_DNA"/>
</dbReference>
<evidence type="ECO:0000313" key="1">
    <source>
        <dbReference type="EMBL" id="RGT12328.1"/>
    </source>
</evidence>
<organism evidence="1 2">
    <name type="scientific">Dorea formicigenerans</name>
    <dbReference type="NCBI Taxonomy" id="39486"/>
    <lineage>
        <taxon>Bacteria</taxon>
        <taxon>Bacillati</taxon>
        <taxon>Bacillota</taxon>
        <taxon>Clostridia</taxon>
        <taxon>Lachnospirales</taxon>
        <taxon>Lachnospiraceae</taxon>
        <taxon>Dorea</taxon>
    </lineage>
</organism>
<name>A0A412MI92_9FIRM</name>
<dbReference type="AlphaFoldDB" id="A0A412MI92"/>
<dbReference type="Proteomes" id="UP000283630">
    <property type="component" value="Unassembled WGS sequence"/>
</dbReference>
<dbReference type="Pfam" id="PF04199">
    <property type="entry name" value="Cyclase"/>
    <property type="match status" value="1"/>
</dbReference>
<dbReference type="GO" id="GO:0004061">
    <property type="term" value="F:arylformamidase activity"/>
    <property type="evidence" value="ECO:0007669"/>
    <property type="project" value="InterPro"/>
</dbReference>
<gene>
    <name evidence="1" type="ORF">DWX53_01935</name>
</gene>
<accession>A0A412MI92</accession>
<dbReference type="InterPro" id="IPR007325">
    <property type="entry name" value="KFase/CYL"/>
</dbReference>
<dbReference type="GO" id="GO:0019441">
    <property type="term" value="P:L-tryptophan catabolic process to kynurenine"/>
    <property type="evidence" value="ECO:0007669"/>
    <property type="project" value="InterPro"/>
</dbReference>
<dbReference type="InterPro" id="IPR037175">
    <property type="entry name" value="KFase_sf"/>
</dbReference>
<protein>
    <submittedName>
        <fullName evidence="1">Cyclase family protein</fullName>
    </submittedName>
</protein>
<evidence type="ECO:0000313" key="2">
    <source>
        <dbReference type="Proteomes" id="UP000283630"/>
    </source>
</evidence>
<comment type="caution">
    <text evidence="1">The sequence shown here is derived from an EMBL/GenBank/DDBJ whole genome shotgun (WGS) entry which is preliminary data.</text>
</comment>
<dbReference type="Gene3D" id="3.50.30.50">
    <property type="entry name" value="Putative cyclase"/>
    <property type="match status" value="1"/>
</dbReference>
<proteinExistence type="predicted"/>
<sequence length="96" mass="11070">MSHEFGENTPRWPGFEPLKKEIKLDFDHYPVKAYTYSFPGQYGTHVDVPAHADKTGRTLEKIQLKECVMPLCVIDCSQKVAENNDYSLKLNFISDF</sequence>
<reference evidence="1 2" key="1">
    <citation type="submission" date="2018-08" db="EMBL/GenBank/DDBJ databases">
        <title>A genome reference for cultivated species of the human gut microbiota.</title>
        <authorList>
            <person name="Zou Y."/>
            <person name="Xue W."/>
            <person name="Luo G."/>
        </authorList>
    </citation>
    <scope>NUCLEOTIDE SEQUENCE [LARGE SCALE GENOMIC DNA]</scope>
    <source>
        <strain evidence="1 2">AF19-4AC</strain>
    </source>
</reference>